<dbReference type="AlphaFoldDB" id="A0A1M4WWJ6"/>
<keyword evidence="1" id="KW-0489">Methyltransferase</keyword>
<gene>
    <name evidence="1" type="ORF">SAMN02746091_01247</name>
</gene>
<dbReference type="GO" id="GO:0032259">
    <property type="term" value="P:methylation"/>
    <property type="evidence" value="ECO:0007669"/>
    <property type="project" value="UniProtKB-KW"/>
</dbReference>
<dbReference type="InterPro" id="IPR029063">
    <property type="entry name" value="SAM-dependent_MTases_sf"/>
</dbReference>
<dbReference type="Proteomes" id="UP000184423">
    <property type="component" value="Unassembled WGS sequence"/>
</dbReference>
<dbReference type="PANTHER" id="PTHR38451:SF1">
    <property type="entry name" value="TRNA (ADENINE(22)-N(1))-METHYLTRANSFERASE"/>
    <property type="match status" value="1"/>
</dbReference>
<dbReference type="RefSeq" id="WP_073248463.1">
    <property type="nucleotide sequence ID" value="NZ_FQVG01000020.1"/>
</dbReference>
<protein>
    <submittedName>
        <fullName evidence="1">tRNA (Adenine22-N1)-methyltransferase</fullName>
    </submittedName>
</protein>
<evidence type="ECO:0000313" key="2">
    <source>
        <dbReference type="Proteomes" id="UP000184423"/>
    </source>
</evidence>
<dbReference type="InterPro" id="IPR006901">
    <property type="entry name" value="TrmK"/>
</dbReference>
<dbReference type="Gene3D" id="3.40.50.150">
    <property type="entry name" value="Vaccinia Virus protein VP39"/>
    <property type="match status" value="1"/>
</dbReference>
<name>A0A1M4WWJ6_9CLOT</name>
<dbReference type="SUPFAM" id="SSF53335">
    <property type="entry name" value="S-adenosyl-L-methionine-dependent methyltransferases"/>
    <property type="match status" value="1"/>
</dbReference>
<dbReference type="Pfam" id="PF12847">
    <property type="entry name" value="Methyltransf_18"/>
    <property type="match status" value="1"/>
</dbReference>
<dbReference type="EMBL" id="FQVG01000020">
    <property type="protein sequence ID" value="SHE85352.1"/>
    <property type="molecule type" value="Genomic_DNA"/>
</dbReference>
<reference evidence="2" key="1">
    <citation type="submission" date="2016-11" db="EMBL/GenBank/DDBJ databases">
        <authorList>
            <person name="Varghese N."/>
            <person name="Submissions S."/>
        </authorList>
    </citation>
    <scope>NUCLEOTIDE SEQUENCE [LARGE SCALE GENOMIC DNA]</scope>
    <source>
        <strain evidence="2">DSM 10124</strain>
    </source>
</reference>
<dbReference type="PANTHER" id="PTHR38451">
    <property type="entry name" value="TRNA (ADENINE(22)-N(1))-METHYLTRANSFERASE"/>
    <property type="match status" value="1"/>
</dbReference>
<organism evidence="1 2">
    <name type="scientific">Caloramator proteoclasticus DSM 10124</name>
    <dbReference type="NCBI Taxonomy" id="1121262"/>
    <lineage>
        <taxon>Bacteria</taxon>
        <taxon>Bacillati</taxon>
        <taxon>Bacillota</taxon>
        <taxon>Clostridia</taxon>
        <taxon>Eubacteriales</taxon>
        <taxon>Clostridiaceae</taxon>
        <taxon>Caloramator</taxon>
    </lineage>
</organism>
<dbReference type="GO" id="GO:0160105">
    <property type="term" value="F:tRNA (adenine(22)-N1)-methyltransferase activity"/>
    <property type="evidence" value="ECO:0007669"/>
    <property type="project" value="InterPro"/>
</dbReference>
<keyword evidence="2" id="KW-1185">Reference proteome</keyword>
<accession>A0A1M4WWJ6</accession>
<dbReference type="PIRSF" id="PIRSF018637">
    <property type="entry name" value="TrmK"/>
    <property type="match status" value="1"/>
</dbReference>
<keyword evidence="1" id="KW-0808">Transferase</keyword>
<sequence>MLLSNRLEAVFNMIDKSKCLADIGTDHGYIPIKAILEEKCERAIASDIKKGPIDVALKNIKRYGLLDKIDLRIGPGLTTLKEEEAETIVIAGMGGNLIADIIKNDIDVAKNSNYLILQPVQYPEVLRQELYNENFYIIDEDIIKDENKYYHILKVTYGKKNKYNLQAEFFVGPVNTMKKSKETLNYIDDKIIHFEKILMGLDINLHYNKYKEVENLINSFKELKKCL</sequence>
<evidence type="ECO:0000313" key="1">
    <source>
        <dbReference type="EMBL" id="SHE85352.1"/>
    </source>
</evidence>
<proteinExistence type="predicted"/>